<sequence length="371" mass="39178">MRKLRPQTLKLAELRGALALWPGPGPSGGESLCPGTAGVPSPSVSCFCFQSLCLLYFLCLGSCLRMSPSCILHGAGSVSTLLGPGGQQSVLALAELCHLGVADEMGPGESGPTVWTEHPHPSPAGRGLPRGPAPAMNGLSVTELCCLFCCPPCPGRIAAKLAFLPPEPTYSLVPEPDPGPGGAGAAPSGTLRASAGTAGRWKLHLLERADFQYSQRELDTVEVFLTKSSRGNRISCMYVRCVPGARYTVLFSHGNAVDLGQMSSFYIGLGTRINCNIFSYDYSGYGVSSGKPSEKNLYADIDAAWQALRTRYGISPDSIVLYGQSIGTVPTVDLASRYECAAVVLHSPLTSGMRVAFPDTKKTYCFDAFPS</sequence>
<dbReference type="InterPro" id="IPR029058">
    <property type="entry name" value="AB_hydrolase_fold"/>
</dbReference>
<dbReference type="STRING" id="9838.ENSCDRP00005016655"/>
<keyword evidence="3" id="KW-0378">Hydrolase</keyword>
<dbReference type="AlphaFoldDB" id="A0A5N4CLI9"/>
<dbReference type="PANTHER" id="PTHR12277:SF52">
    <property type="entry name" value="ALPHA_BETA HYDROLASE DOMAIN-CONTAINING PROTEIN 17A"/>
    <property type="match status" value="1"/>
</dbReference>
<comment type="caution">
    <text evidence="3">The sequence shown here is derived from an EMBL/GenBank/DDBJ whole genome shotgun (WGS) entry which is preliminary data.</text>
</comment>
<dbReference type="Pfam" id="PF12146">
    <property type="entry name" value="Hydrolase_4"/>
    <property type="match status" value="1"/>
</dbReference>
<dbReference type="InterPro" id="IPR022742">
    <property type="entry name" value="Hydrolase_4"/>
</dbReference>
<evidence type="ECO:0000259" key="2">
    <source>
        <dbReference type="Pfam" id="PF12146"/>
    </source>
</evidence>
<proteinExistence type="predicted"/>
<feature type="region of interest" description="Disordered" evidence="1">
    <location>
        <begin position="108"/>
        <end position="130"/>
    </location>
</feature>
<keyword evidence="4" id="KW-1185">Reference proteome</keyword>
<gene>
    <name evidence="3" type="ORF">Cadr_000025099</name>
</gene>
<dbReference type="Proteomes" id="UP000299084">
    <property type="component" value="Unassembled WGS sequence"/>
</dbReference>
<dbReference type="Gene3D" id="3.40.50.1820">
    <property type="entry name" value="alpha/beta hydrolase"/>
    <property type="match status" value="1"/>
</dbReference>
<feature type="domain" description="Serine aminopeptidase S33" evidence="2">
    <location>
        <begin position="246"/>
        <end position="351"/>
    </location>
</feature>
<name>A0A5N4CLI9_CAMDR</name>
<dbReference type="GO" id="GO:0010008">
    <property type="term" value="C:endosome membrane"/>
    <property type="evidence" value="ECO:0007669"/>
    <property type="project" value="TreeGrafter"/>
</dbReference>
<evidence type="ECO:0000313" key="3">
    <source>
        <dbReference type="EMBL" id="KAB1259793.1"/>
    </source>
</evidence>
<evidence type="ECO:0000256" key="1">
    <source>
        <dbReference type="SAM" id="MobiDB-lite"/>
    </source>
</evidence>
<dbReference type="PANTHER" id="PTHR12277">
    <property type="entry name" value="ALPHA/BETA HYDROLASE DOMAIN-CONTAINING PROTEIN"/>
    <property type="match status" value="1"/>
</dbReference>
<accession>A0A5N4CLI9</accession>
<dbReference type="EMBL" id="JWIN03000022">
    <property type="protein sequence ID" value="KAB1259793.1"/>
    <property type="molecule type" value="Genomic_DNA"/>
</dbReference>
<evidence type="ECO:0000313" key="4">
    <source>
        <dbReference type="Proteomes" id="UP000299084"/>
    </source>
</evidence>
<dbReference type="SUPFAM" id="SSF53474">
    <property type="entry name" value="alpha/beta-Hydrolases"/>
    <property type="match status" value="1"/>
</dbReference>
<dbReference type="GO" id="GO:0099175">
    <property type="term" value="P:regulation of postsynapse organization"/>
    <property type="evidence" value="ECO:0007669"/>
    <property type="project" value="TreeGrafter"/>
</dbReference>
<dbReference type="GO" id="GO:0008474">
    <property type="term" value="F:palmitoyl-(protein) hydrolase activity"/>
    <property type="evidence" value="ECO:0007669"/>
    <property type="project" value="TreeGrafter"/>
</dbReference>
<organism evidence="3 4">
    <name type="scientific">Camelus dromedarius</name>
    <name type="common">Dromedary</name>
    <name type="synonym">Arabian camel</name>
    <dbReference type="NCBI Taxonomy" id="9838"/>
    <lineage>
        <taxon>Eukaryota</taxon>
        <taxon>Metazoa</taxon>
        <taxon>Chordata</taxon>
        <taxon>Craniata</taxon>
        <taxon>Vertebrata</taxon>
        <taxon>Euteleostomi</taxon>
        <taxon>Mammalia</taxon>
        <taxon>Eutheria</taxon>
        <taxon>Laurasiatheria</taxon>
        <taxon>Artiodactyla</taxon>
        <taxon>Tylopoda</taxon>
        <taxon>Camelidae</taxon>
        <taxon>Camelus</taxon>
    </lineage>
</organism>
<protein>
    <submittedName>
        <fullName evidence="3">Alpha/beta hydrolase domain-containing protein 17A</fullName>
    </submittedName>
</protein>
<dbReference type="GO" id="GO:0005886">
    <property type="term" value="C:plasma membrane"/>
    <property type="evidence" value="ECO:0007669"/>
    <property type="project" value="TreeGrafter"/>
</dbReference>
<reference evidence="3 4" key="1">
    <citation type="journal article" date="2019" name="Mol. Ecol. Resour.">
        <title>Improving Illumina assemblies with Hi-C and long reads: an example with the North African dromedary.</title>
        <authorList>
            <person name="Elbers J.P."/>
            <person name="Rogers M.F."/>
            <person name="Perelman P.L."/>
            <person name="Proskuryakova A.A."/>
            <person name="Serdyukova N.A."/>
            <person name="Johnson W.E."/>
            <person name="Horin P."/>
            <person name="Corander J."/>
            <person name="Murphy D."/>
            <person name="Burger P.A."/>
        </authorList>
    </citation>
    <scope>NUCLEOTIDE SEQUENCE [LARGE SCALE GENOMIC DNA]</scope>
    <source>
        <strain evidence="3">Drom800</strain>
        <tissue evidence="3">Blood</tissue>
    </source>
</reference>